<name>A0AAD4QV34_9BILA</name>
<feature type="chain" id="PRO_5041995164" description="Secreted protein" evidence="1">
    <location>
        <begin position="25"/>
        <end position="85"/>
    </location>
</feature>
<comment type="caution">
    <text evidence="2">The sequence shown here is derived from an EMBL/GenBank/DDBJ whole genome shotgun (WGS) entry which is preliminary data.</text>
</comment>
<organism evidence="2 3">
    <name type="scientific">Ditylenchus destructor</name>
    <dbReference type="NCBI Taxonomy" id="166010"/>
    <lineage>
        <taxon>Eukaryota</taxon>
        <taxon>Metazoa</taxon>
        <taxon>Ecdysozoa</taxon>
        <taxon>Nematoda</taxon>
        <taxon>Chromadorea</taxon>
        <taxon>Rhabditida</taxon>
        <taxon>Tylenchina</taxon>
        <taxon>Tylenchomorpha</taxon>
        <taxon>Sphaerularioidea</taxon>
        <taxon>Anguinidae</taxon>
        <taxon>Anguininae</taxon>
        <taxon>Ditylenchus</taxon>
    </lineage>
</organism>
<accession>A0AAD4QV34</accession>
<keyword evidence="1" id="KW-0732">Signal</keyword>
<evidence type="ECO:0000256" key="1">
    <source>
        <dbReference type="SAM" id="SignalP"/>
    </source>
</evidence>
<proteinExistence type="predicted"/>
<feature type="signal peptide" evidence="1">
    <location>
        <begin position="1"/>
        <end position="24"/>
    </location>
</feature>
<evidence type="ECO:0000313" key="3">
    <source>
        <dbReference type="Proteomes" id="UP001201812"/>
    </source>
</evidence>
<evidence type="ECO:0008006" key="4">
    <source>
        <dbReference type="Google" id="ProtNLM"/>
    </source>
</evidence>
<dbReference type="EMBL" id="JAKKPZ010000995">
    <property type="protein sequence ID" value="KAI1691119.1"/>
    <property type="molecule type" value="Genomic_DNA"/>
</dbReference>
<gene>
    <name evidence="2" type="ORF">DdX_22092</name>
</gene>
<evidence type="ECO:0000313" key="2">
    <source>
        <dbReference type="EMBL" id="KAI1691119.1"/>
    </source>
</evidence>
<dbReference type="AlphaFoldDB" id="A0AAD4QV34"/>
<reference evidence="2" key="1">
    <citation type="submission" date="2022-01" db="EMBL/GenBank/DDBJ databases">
        <title>Genome Sequence Resource for Two Populations of Ditylenchus destructor, the Migratory Endoparasitic Phytonematode.</title>
        <authorList>
            <person name="Zhang H."/>
            <person name="Lin R."/>
            <person name="Xie B."/>
        </authorList>
    </citation>
    <scope>NUCLEOTIDE SEQUENCE</scope>
    <source>
        <strain evidence="2">BazhouSP</strain>
    </source>
</reference>
<keyword evidence="3" id="KW-1185">Reference proteome</keyword>
<dbReference type="Proteomes" id="UP001201812">
    <property type="component" value="Unassembled WGS sequence"/>
</dbReference>
<protein>
    <recommendedName>
        <fullName evidence="4">Secreted protein</fullName>
    </recommendedName>
</protein>
<sequence>MMRPRKISAMRIIVLAFLADRAHLHHHELALGVGAFGEVDDLHHLDQPVQVLGDLLDHVVRTVVTMVMRERLASSVGATVSDSML</sequence>